<feature type="transmembrane region" description="Helical" evidence="5">
    <location>
        <begin position="398"/>
        <end position="420"/>
    </location>
</feature>
<feature type="transmembrane region" description="Helical" evidence="5">
    <location>
        <begin position="225"/>
        <end position="245"/>
    </location>
</feature>
<dbReference type="PROSITE" id="PS50850">
    <property type="entry name" value="MFS"/>
    <property type="match status" value="1"/>
</dbReference>
<comment type="caution">
    <text evidence="7">The sequence shown here is derived from an EMBL/GenBank/DDBJ whole genome shotgun (WGS) entry which is preliminary data.</text>
</comment>
<dbReference type="InterPro" id="IPR036259">
    <property type="entry name" value="MFS_trans_sf"/>
</dbReference>
<evidence type="ECO:0000256" key="1">
    <source>
        <dbReference type="ARBA" id="ARBA00004141"/>
    </source>
</evidence>
<dbReference type="Pfam" id="PF00083">
    <property type="entry name" value="Sugar_tr"/>
    <property type="match status" value="1"/>
</dbReference>
<feature type="transmembrane region" description="Helical" evidence="5">
    <location>
        <begin position="139"/>
        <end position="157"/>
    </location>
</feature>
<feature type="transmembrane region" description="Helical" evidence="5">
    <location>
        <begin position="426"/>
        <end position="449"/>
    </location>
</feature>
<accession>A0ABD2I626</accession>
<sequence length="520" mass="57756">MQADSATTNSELCDEEYAKINLLLSKSKTPDQILSIFGVRNPFILYIWLSMAMVWALAAMPMMSGAFLIDDGCPAAVMSSNRTTISAKCTPKNGSIRAELGLNENQNYLVDLSTSAFMGGMAVGSAITPIFTDLLGRRSVLVAILLIAGGSGCLSAISTSINVLIALRFVQGLSFSGVSLTNWVLAYECIPKELRALSPLVFGLAWVFGYCLIAPMAYFTSNWRLLVVLVSAPSLLFVVIFYFTIPESFHYLAIKGRIDLIIQWVKMANSFADIVQTDKVEQSDVDQLIEYLEQQKLLMDNIDHQPVLITKSISENGRKMVINSSPFIEKIKTNQRLIKHIAIFILLWVCDAFIYYGVSLFSTKLAGNRYINFTLIALVEVPSYVFSPWLIDRMGRRLFTAFTHLLAALAFFSGTSIFWLPNVPPFVQLCLWLIAKFAIASSFTGLFVYASEVFPTSKRGICMGICTTVSQLCCIILPPMIRVMLSFSPMVPMLFFGGYAFIATFLTFLLPETRGRELPD</sequence>
<reference evidence="7 8" key="1">
    <citation type="submission" date="2024-10" db="EMBL/GenBank/DDBJ databases">
        <authorList>
            <person name="Kim D."/>
        </authorList>
    </citation>
    <scope>NUCLEOTIDE SEQUENCE [LARGE SCALE GENOMIC DNA]</scope>
    <source>
        <strain evidence="7">Taebaek</strain>
    </source>
</reference>
<evidence type="ECO:0000313" key="8">
    <source>
        <dbReference type="Proteomes" id="UP001620645"/>
    </source>
</evidence>
<keyword evidence="3 5" id="KW-1133">Transmembrane helix</keyword>
<evidence type="ECO:0000256" key="4">
    <source>
        <dbReference type="ARBA" id="ARBA00023136"/>
    </source>
</evidence>
<dbReference type="AlphaFoldDB" id="A0ABD2I626"/>
<feature type="transmembrane region" description="Helical" evidence="5">
    <location>
        <begin position="370"/>
        <end position="391"/>
    </location>
</feature>
<feature type="transmembrane region" description="Helical" evidence="5">
    <location>
        <begin position="43"/>
        <end position="69"/>
    </location>
</feature>
<evidence type="ECO:0000256" key="5">
    <source>
        <dbReference type="SAM" id="Phobius"/>
    </source>
</evidence>
<protein>
    <recommendedName>
        <fullName evidence="6">Major facilitator superfamily (MFS) profile domain-containing protein</fullName>
    </recommendedName>
</protein>
<name>A0ABD2I626_HETSC</name>
<dbReference type="SUPFAM" id="SSF103473">
    <property type="entry name" value="MFS general substrate transporter"/>
    <property type="match status" value="1"/>
</dbReference>
<proteinExistence type="predicted"/>
<feature type="transmembrane region" description="Helical" evidence="5">
    <location>
        <begin position="163"/>
        <end position="185"/>
    </location>
</feature>
<dbReference type="InterPro" id="IPR005828">
    <property type="entry name" value="MFS_sugar_transport-like"/>
</dbReference>
<dbReference type="PANTHER" id="PTHR24064">
    <property type="entry name" value="SOLUTE CARRIER FAMILY 22 MEMBER"/>
    <property type="match status" value="1"/>
</dbReference>
<evidence type="ECO:0000256" key="2">
    <source>
        <dbReference type="ARBA" id="ARBA00022692"/>
    </source>
</evidence>
<comment type="subcellular location">
    <subcellularLocation>
        <location evidence="1">Membrane</location>
        <topology evidence="1">Multi-pass membrane protein</topology>
    </subcellularLocation>
</comment>
<feature type="domain" description="Major facilitator superfamily (MFS) profile" evidence="6">
    <location>
        <begin position="51"/>
        <end position="515"/>
    </location>
</feature>
<feature type="transmembrane region" description="Helical" evidence="5">
    <location>
        <begin position="493"/>
        <end position="510"/>
    </location>
</feature>
<dbReference type="EMBL" id="JBICCN010000348">
    <property type="protein sequence ID" value="KAL3075667.1"/>
    <property type="molecule type" value="Genomic_DNA"/>
</dbReference>
<dbReference type="Proteomes" id="UP001620645">
    <property type="component" value="Unassembled WGS sequence"/>
</dbReference>
<feature type="transmembrane region" description="Helical" evidence="5">
    <location>
        <begin position="197"/>
        <end position="219"/>
    </location>
</feature>
<organism evidence="7 8">
    <name type="scientific">Heterodera schachtii</name>
    <name type="common">Sugarbeet cyst nematode worm</name>
    <name type="synonym">Tylenchus schachtii</name>
    <dbReference type="NCBI Taxonomy" id="97005"/>
    <lineage>
        <taxon>Eukaryota</taxon>
        <taxon>Metazoa</taxon>
        <taxon>Ecdysozoa</taxon>
        <taxon>Nematoda</taxon>
        <taxon>Chromadorea</taxon>
        <taxon>Rhabditida</taxon>
        <taxon>Tylenchina</taxon>
        <taxon>Tylenchomorpha</taxon>
        <taxon>Tylenchoidea</taxon>
        <taxon>Heteroderidae</taxon>
        <taxon>Heteroderinae</taxon>
        <taxon>Heterodera</taxon>
    </lineage>
</organism>
<dbReference type="Gene3D" id="1.20.1250.20">
    <property type="entry name" value="MFS general substrate transporter like domains"/>
    <property type="match status" value="1"/>
</dbReference>
<dbReference type="GO" id="GO:0016020">
    <property type="term" value="C:membrane"/>
    <property type="evidence" value="ECO:0007669"/>
    <property type="project" value="UniProtKB-SubCell"/>
</dbReference>
<keyword evidence="2 5" id="KW-0812">Transmembrane</keyword>
<feature type="transmembrane region" description="Helical" evidence="5">
    <location>
        <begin position="337"/>
        <end position="358"/>
    </location>
</feature>
<evidence type="ECO:0000256" key="3">
    <source>
        <dbReference type="ARBA" id="ARBA00022989"/>
    </source>
</evidence>
<feature type="transmembrane region" description="Helical" evidence="5">
    <location>
        <begin position="112"/>
        <end position="132"/>
    </location>
</feature>
<feature type="transmembrane region" description="Helical" evidence="5">
    <location>
        <begin position="461"/>
        <end position="481"/>
    </location>
</feature>
<dbReference type="InterPro" id="IPR020846">
    <property type="entry name" value="MFS_dom"/>
</dbReference>
<evidence type="ECO:0000313" key="7">
    <source>
        <dbReference type="EMBL" id="KAL3075667.1"/>
    </source>
</evidence>
<gene>
    <name evidence="7" type="ORF">niasHS_012497</name>
</gene>
<evidence type="ECO:0000259" key="6">
    <source>
        <dbReference type="PROSITE" id="PS50850"/>
    </source>
</evidence>
<keyword evidence="8" id="KW-1185">Reference proteome</keyword>
<keyword evidence="4 5" id="KW-0472">Membrane</keyword>